<keyword evidence="3" id="KW-1185">Reference proteome</keyword>
<dbReference type="InterPro" id="IPR035965">
    <property type="entry name" value="PAS-like_dom_sf"/>
</dbReference>
<dbReference type="Pfam" id="PF00989">
    <property type="entry name" value="PAS"/>
    <property type="match status" value="1"/>
</dbReference>
<organism evidence="2 3">
    <name type="scientific">Neobacillus massiliamazoniensis</name>
    <dbReference type="NCBI Taxonomy" id="1499688"/>
    <lineage>
        <taxon>Bacteria</taxon>
        <taxon>Bacillati</taxon>
        <taxon>Bacillota</taxon>
        <taxon>Bacilli</taxon>
        <taxon>Bacillales</taxon>
        <taxon>Bacillaceae</taxon>
        <taxon>Neobacillus</taxon>
    </lineage>
</organism>
<feature type="domain" description="PAS fold" evidence="1">
    <location>
        <begin position="24"/>
        <end position="56"/>
    </location>
</feature>
<proteinExistence type="predicted"/>
<name>A0A0U1NYD3_9BACI</name>
<dbReference type="RefSeq" id="WP_090635321.1">
    <property type="nucleotide sequence ID" value="NZ_CVRB01000003.1"/>
</dbReference>
<dbReference type="STRING" id="1499688.BN000_02986"/>
<protein>
    <recommendedName>
        <fullName evidence="1">PAS fold domain-containing protein</fullName>
    </recommendedName>
</protein>
<gene>
    <name evidence="2" type="ORF">BN000_02986</name>
</gene>
<dbReference type="Gene3D" id="3.30.450.20">
    <property type="entry name" value="PAS domain"/>
    <property type="match status" value="1"/>
</dbReference>
<dbReference type="GO" id="GO:0006355">
    <property type="term" value="P:regulation of DNA-templated transcription"/>
    <property type="evidence" value="ECO:0007669"/>
    <property type="project" value="InterPro"/>
</dbReference>
<dbReference type="SUPFAM" id="SSF55785">
    <property type="entry name" value="PYP-like sensor domain (PAS domain)"/>
    <property type="match status" value="1"/>
</dbReference>
<evidence type="ECO:0000313" key="3">
    <source>
        <dbReference type="Proteomes" id="UP000199087"/>
    </source>
</evidence>
<sequence>MAELLASKISEMAMMKQWKGMTEKLQTIIESIHEGIIAIDESGILTHCNHTDELLLKRTKDK</sequence>
<evidence type="ECO:0000259" key="1">
    <source>
        <dbReference type="Pfam" id="PF00989"/>
    </source>
</evidence>
<reference evidence="3" key="1">
    <citation type="submission" date="2015-05" db="EMBL/GenBank/DDBJ databases">
        <authorList>
            <person name="Urmite Genomes"/>
        </authorList>
    </citation>
    <scope>NUCLEOTIDE SEQUENCE [LARGE SCALE GENOMIC DNA]</scope>
    <source>
        <strain evidence="3">LF1</strain>
    </source>
</reference>
<evidence type="ECO:0000313" key="2">
    <source>
        <dbReference type="EMBL" id="CRK83031.1"/>
    </source>
</evidence>
<dbReference type="InterPro" id="IPR013767">
    <property type="entry name" value="PAS_fold"/>
</dbReference>
<dbReference type="AlphaFoldDB" id="A0A0U1NYD3"/>
<dbReference type="Proteomes" id="UP000199087">
    <property type="component" value="Unassembled WGS sequence"/>
</dbReference>
<dbReference type="EMBL" id="CVRB01000003">
    <property type="protein sequence ID" value="CRK83031.1"/>
    <property type="molecule type" value="Genomic_DNA"/>
</dbReference>
<accession>A0A0U1NYD3</accession>